<evidence type="ECO:0000313" key="3">
    <source>
        <dbReference type="Proteomes" id="UP000032221"/>
    </source>
</evidence>
<keyword evidence="1" id="KW-0812">Transmembrane</keyword>
<name>A0A0D1LHH4_9MYCO</name>
<dbReference type="PATRIC" id="fig|280871.6.peg.1223"/>
<dbReference type="STRING" id="280871.TL10_05940"/>
<sequence length="138" mass="16636">MAADRPTFWQHITYAYGRRLPDHLQDWVRRDLTDDGAVRRHMIRYAIPPVFVLAPLWLLPASVYVHSEMTLPIYFWALVMAFVLNKVWRRYRLAQHGMDPNLIDEIQRQQQAQMHERYVERYGQRPESAKWQANSRPF</sequence>
<dbReference type="OrthoDB" id="5195204at2"/>
<dbReference type="AlphaFoldDB" id="A0A0D1LHH4"/>
<dbReference type="EMBL" id="JXST01000006">
    <property type="protein sequence ID" value="KIU17917.1"/>
    <property type="molecule type" value="Genomic_DNA"/>
</dbReference>
<dbReference type="RefSeq" id="WP_043401414.1">
    <property type="nucleotide sequence ID" value="NZ_JXST01000006.1"/>
</dbReference>
<comment type="caution">
    <text evidence="2">The sequence shown here is derived from an EMBL/GenBank/DDBJ whole genome shotgun (WGS) entry which is preliminary data.</text>
</comment>
<reference evidence="2 3" key="1">
    <citation type="submission" date="2015-01" db="EMBL/GenBank/DDBJ databases">
        <title>Genome sequence of Mycobacterium llatzerense and Mycobacterium immunogenum recovered from brain abscess.</title>
        <authorList>
            <person name="Greninger A.L."/>
            <person name="Langelier C."/>
            <person name="Cunningham G."/>
            <person name="Chiu C.Y."/>
            <person name="Miller S."/>
        </authorList>
    </citation>
    <scope>NUCLEOTIDE SEQUENCE [LARGE SCALE GENOMIC DNA]</scope>
    <source>
        <strain evidence="2 3">CLUC14</strain>
    </source>
</reference>
<protein>
    <submittedName>
        <fullName evidence="2">Membrane protein</fullName>
    </submittedName>
</protein>
<organism evidence="2 3">
    <name type="scientific">Mycolicibacterium llatzerense</name>
    <dbReference type="NCBI Taxonomy" id="280871"/>
    <lineage>
        <taxon>Bacteria</taxon>
        <taxon>Bacillati</taxon>
        <taxon>Actinomycetota</taxon>
        <taxon>Actinomycetes</taxon>
        <taxon>Mycobacteriales</taxon>
        <taxon>Mycobacteriaceae</taxon>
        <taxon>Mycolicibacterium</taxon>
    </lineage>
</organism>
<keyword evidence="3" id="KW-1185">Reference proteome</keyword>
<keyword evidence="1" id="KW-1133">Transmembrane helix</keyword>
<feature type="transmembrane region" description="Helical" evidence="1">
    <location>
        <begin position="45"/>
        <end position="65"/>
    </location>
</feature>
<evidence type="ECO:0000313" key="2">
    <source>
        <dbReference type="EMBL" id="KIU17917.1"/>
    </source>
</evidence>
<gene>
    <name evidence="2" type="ORF">TL10_05940</name>
</gene>
<feature type="transmembrane region" description="Helical" evidence="1">
    <location>
        <begin position="71"/>
        <end position="88"/>
    </location>
</feature>
<dbReference type="Proteomes" id="UP000032221">
    <property type="component" value="Unassembled WGS sequence"/>
</dbReference>
<dbReference type="Pfam" id="PF17240">
    <property type="entry name" value="DUF5313"/>
    <property type="match status" value="1"/>
</dbReference>
<keyword evidence="1" id="KW-0472">Membrane</keyword>
<accession>A0A0D1LHH4</accession>
<proteinExistence type="predicted"/>
<dbReference type="InterPro" id="IPR035197">
    <property type="entry name" value="DUF5313"/>
</dbReference>
<evidence type="ECO:0000256" key="1">
    <source>
        <dbReference type="SAM" id="Phobius"/>
    </source>
</evidence>